<evidence type="ECO:0000313" key="7">
    <source>
        <dbReference type="Proteomes" id="UP000309215"/>
    </source>
</evidence>
<dbReference type="OrthoDB" id="7329378at2"/>
<dbReference type="Gene3D" id="3.40.50.150">
    <property type="entry name" value="Vaccinia Virus protein VP39"/>
    <property type="match status" value="1"/>
</dbReference>
<dbReference type="GO" id="GO:0016274">
    <property type="term" value="F:protein-arginine N-methyltransferase activity"/>
    <property type="evidence" value="ECO:0007669"/>
    <property type="project" value="InterPro"/>
</dbReference>
<feature type="region of interest" description="Disordered" evidence="4">
    <location>
        <begin position="1"/>
        <end position="32"/>
    </location>
</feature>
<dbReference type="RefSeq" id="WP_136935434.1">
    <property type="nucleotide sequence ID" value="NZ_SSMQ01000087.1"/>
</dbReference>
<keyword evidence="2 6" id="KW-0808">Transferase</keyword>
<evidence type="ECO:0000313" key="6">
    <source>
        <dbReference type="EMBL" id="TKC96434.1"/>
    </source>
</evidence>
<evidence type="ECO:0000256" key="4">
    <source>
        <dbReference type="SAM" id="MobiDB-lite"/>
    </source>
</evidence>
<dbReference type="Pfam" id="PF22528">
    <property type="entry name" value="PRMT_C"/>
    <property type="match status" value="1"/>
</dbReference>
<dbReference type="AlphaFoldDB" id="A0A4U1IQK2"/>
<accession>A0A4U1IQK2</accession>
<dbReference type="SUPFAM" id="SSF53335">
    <property type="entry name" value="S-adenosyl-L-methionine-dependent methyltransferases"/>
    <property type="match status" value="1"/>
</dbReference>
<evidence type="ECO:0000256" key="1">
    <source>
        <dbReference type="ARBA" id="ARBA00022603"/>
    </source>
</evidence>
<evidence type="ECO:0000259" key="5">
    <source>
        <dbReference type="Pfam" id="PF22528"/>
    </source>
</evidence>
<dbReference type="Pfam" id="PF06325">
    <property type="entry name" value="PrmA"/>
    <property type="match status" value="1"/>
</dbReference>
<dbReference type="InterPro" id="IPR055135">
    <property type="entry name" value="PRMT_dom"/>
</dbReference>
<dbReference type="EMBL" id="SSMQ01000087">
    <property type="protein sequence ID" value="TKC96434.1"/>
    <property type="molecule type" value="Genomic_DNA"/>
</dbReference>
<sequence length="377" mass="41292">MKLYNGMGAQENPTASAVGPQSSKEQRRAPRAKLRVVADRARASALVEEGRRLAASFQLERALERFEEASTLDEGNEALLLTMNGLQRKLIPRWHFAMLNDHERNQAFERALGTAIGDSHCTVLDVGSGTGLLSMMAARAGAGAVFTCESVAAIARLARRIITENKLDPHISVIPKASTDLVVGRDMPRRADVLVTETVDCGLLGEGILPIVRHAREKLLRPGATIIPGRAKVRFQLLESDAVHRNNFAFEAGGFDVSLFNQVSTKSYFPVRLRAHPHVFLSSAAEAFEFDFARGPLDPRTCAVSVTTSRRGRVHGIAFWFELDLGGGVVLTNAPTNPQSHWMQAVQCFEAPIDVERAEVVTVTCRHDDTSLRFSLS</sequence>
<reference evidence="6 7" key="1">
    <citation type="submission" date="2019-04" db="EMBL/GenBank/DDBJ databases">
        <authorList>
            <person name="Li Y."/>
            <person name="Wang J."/>
        </authorList>
    </citation>
    <scope>NUCLEOTIDE SEQUENCE [LARGE SCALE GENOMIC DNA]</scope>
    <source>
        <strain evidence="6 7">DSM 14668</strain>
    </source>
</reference>
<keyword evidence="7" id="KW-1185">Reference proteome</keyword>
<gene>
    <name evidence="6" type="ORF">E8A74_45485</name>
</gene>
<dbReference type="PROSITE" id="PS51678">
    <property type="entry name" value="SAM_MT_PRMT"/>
    <property type="match status" value="1"/>
</dbReference>
<dbReference type="GO" id="GO:0042054">
    <property type="term" value="F:histone methyltransferase activity"/>
    <property type="evidence" value="ECO:0007669"/>
    <property type="project" value="TreeGrafter"/>
</dbReference>
<evidence type="ECO:0000256" key="2">
    <source>
        <dbReference type="ARBA" id="ARBA00022679"/>
    </source>
</evidence>
<keyword evidence="3" id="KW-0949">S-adenosyl-L-methionine</keyword>
<comment type="caution">
    <text evidence="6">The sequence shown here is derived from an EMBL/GenBank/DDBJ whole genome shotgun (WGS) entry which is preliminary data.</text>
</comment>
<evidence type="ECO:0000256" key="3">
    <source>
        <dbReference type="ARBA" id="ARBA00022691"/>
    </source>
</evidence>
<protein>
    <submittedName>
        <fullName evidence="6">SAM-dependent methyltransferase</fullName>
    </submittedName>
</protein>
<organism evidence="6 7">
    <name type="scientific">Polyangium fumosum</name>
    <dbReference type="NCBI Taxonomy" id="889272"/>
    <lineage>
        <taxon>Bacteria</taxon>
        <taxon>Pseudomonadati</taxon>
        <taxon>Myxococcota</taxon>
        <taxon>Polyangia</taxon>
        <taxon>Polyangiales</taxon>
        <taxon>Polyangiaceae</taxon>
        <taxon>Polyangium</taxon>
    </lineage>
</organism>
<dbReference type="PANTHER" id="PTHR11006">
    <property type="entry name" value="PROTEIN ARGININE N-METHYLTRANSFERASE"/>
    <property type="match status" value="1"/>
</dbReference>
<feature type="compositionally biased region" description="Polar residues" evidence="4">
    <location>
        <begin position="11"/>
        <end position="23"/>
    </location>
</feature>
<dbReference type="Proteomes" id="UP000309215">
    <property type="component" value="Unassembled WGS sequence"/>
</dbReference>
<dbReference type="GO" id="GO:0032259">
    <property type="term" value="P:methylation"/>
    <property type="evidence" value="ECO:0007669"/>
    <property type="project" value="UniProtKB-KW"/>
</dbReference>
<keyword evidence="1 6" id="KW-0489">Methyltransferase</keyword>
<dbReference type="PANTHER" id="PTHR11006:SF4">
    <property type="entry name" value="PROTEIN ARGININE N-METHYLTRANSFERASE 7"/>
    <property type="match status" value="1"/>
</dbReference>
<dbReference type="Gene3D" id="2.70.160.11">
    <property type="entry name" value="Hnrnp arginine n-methyltransferase1"/>
    <property type="match status" value="1"/>
</dbReference>
<feature type="domain" description="Protein arginine N-methyltransferase" evidence="5">
    <location>
        <begin position="253"/>
        <end position="376"/>
    </location>
</feature>
<dbReference type="InterPro" id="IPR025799">
    <property type="entry name" value="Arg_MeTrfase"/>
</dbReference>
<name>A0A4U1IQK2_9BACT</name>
<proteinExistence type="predicted"/>
<dbReference type="InterPro" id="IPR029063">
    <property type="entry name" value="SAM-dependent_MTases_sf"/>
</dbReference>